<evidence type="ECO:0000256" key="1">
    <source>
        <dbReference type="ARBA" id="ARBA00004571"/>
    </source>
</evidence>
<evidence type="ECO:0000259" key="14">
    <source>
        <dbReference type="Pfam" id="PF07715"/>
    </source>
</evidence>
<dbReference type="Gene3D" id="2.170.130.10">
    <property type="entry name" value="TonB-dependent receptor, plug domain"/>
    <property type="match status" value="1"/>
</dbReference>
<dbReference type="GO" id="GO:0015344">
    <property type="term" value="F:siderophore uptake transmembrane transporter activity"/>
    <property type="evidence" value="ECO:0007669"/>
    <property type="project" value="TreeGrafter"/>
</dbReference>
<dbReference type="PANTHER" id="PTHR30069">
    <property type="entry name" value="TONB-DEPENDENT OUTER MEMBRANE RECEPTOR"/>
    <property type="match status" value="1"/>
</dbReference>
<dbReference type="InterPro" id="IPR037066">
    <property type="entry name" value="Plug_dom_sf"/>
</dbReference>
<keyword evidence="2 10" id="KW-0813">Transport</keyword>
<reference evidence="15" key="1">
    <citation type="journal article" date="2011" name="Environ. Microbiol.">
        <title>Genomic insights into the metabolic potential of the polycyclic aromatic hydrocarbon degrading sulfate-reducing Deltaproteobacterium N47.</title>
        <authorList>
            <person name="Bergmann F."/>
            <person name="Selesi D."/>
            <person name="Weinmaier T."/>
            <person name="Tischler P."/>
            <person name="Rattei T."/>
            <person name="Meckenstock R.U."/>
        </authorList>
    </citation>
    <scope>NUCLEOTIDE SEQUENCE</scope>
</reference>
<dbReference type="GO" id="GO:0009279">
    <property type="term" value="C:cell outer membrane"/>
    <property type="evidence" value="ECO:0007669"/>
    <property type="project" value="UniProtKB-SubCell"/>
</dbReference>
<keyword evidence="7 10" id="KW-0472">Membrane</keyword>
<dbReference type="GO" id="GO:0044718">
    <property type="term" value="P:siderophore transmembrane transport"/>
    <property type="evidence" value="ECO:0007669"/>
    <property type="project" value="TreeGrafter"/>
</dbReference>
<dbReference type="PANTHER" id="PTHR30069:SF29">
    <property type="entry name" value="HEMOGLOBIN AND HEMOGLOBIN-HAPTOGLOBIN-BINDING PROTEIN 1-RELATED"/>
    <property type="match status" value="1"/>
</dbReference>
<protein>
    <recommendedName>
        <fullName evidence="16">TonB-dependent receptor</fullName>
    </recommendedName>
</protein>
<dbReference type="EMBL" id="FR695879">
    <property type="protein sequence ID" value="CBX31841.1"/>
    <property type="molecule type" value="Genomic_DNA"/>
</dbReference>
<dbReference type="InterPro" id="IPR039426">
    <property type="entry name" value="TonB-dep_rcpt-like"/>
</dbReference>
<evidence type="ECO:0000256" key="7">
    <source>
        <dbReference type="ARBA" id="ARBA00023136"/>
    </source>
</evidence>
<keyword evidence="4 10" id="KW-0812">Transmembrane</keyword>
<dbReference type="PROSITE" id="PS52016">
    <property type="entry name" value="TONB_DEPENDENT_REC_3"/>
    <property type="match status" value="1"/>
</dbReference>
<evidence type="ECO:0000256" key="2">
    <source>
        <dbReference type="ARBA" id="ARBA00022448"/>
    </source>
</evidence>
<evidence type="ECO:0000256" key="4">
    <source>
        <dbReference type="ARBA" id="ARBA00022692"/>
    </source>
</evidence>
<evidence type="ECO:0000259" key="13">
    <source>
        <dbReference type="Pfam" id="PF00593"/>
    </source>
</evidence>
<feature type="domain" description="TonB-dependent receptor-like beta-barrel" evidence="13">
    <location>
        <begin position="177"/>
        <end position="673"/>
    </location>
</feature>
<feature type="signal peptide" evidence="12">
    <location>
        <begin position="1"/>
        <end position="21"/>
    </location>
</feature>
<evidence type="ECO:0000313" key="15">
    <source>
        <dbReference type="EMBL" id="CBX31841.1"/>
    </source>
</evidence>
<dbReference type="SUPFAM" id="SSF56935">
    <property type="entry name" value="Porins"/>
    <property type="match status" value="1"/>
</dbReference>
<dbReference type="InterPro" id="IPR012910">
    <property type="entry name" value="Plug_dom"/>
</dbReference>
<evidence type="ECO:0000256" key="9">
    <source>
        <dbReference type="ARBA" id="ARBA00023237"/>
    </source>
</evidence>
<keyword evidence="3 10" id="KW-1134">Transmembrane beta strand</keyword>
<comment type="similarity">
    <text evidence="10 11">Belongs to the TonB-dependent receptor family.</text>
</comment>
<evidence type="ECO:0000256" key="11">
    <source>
        <dbReference type="RuleBase" id="RU003357"/>
    </source>
</evidence>
<feature type="domain" description="TonB-dependent receptor plug" evidence="14">
    <location>
        <begin position="60"/>
        <end position="154"/>
    </location>
</feature>
<dbReference type="InterPro" id="IPR036942">
    <property type="entry name" value="Beta-barrel_TonB_sf"/>
</dbReference>
<evidence type="ECO:0000256" key="3">
    <source>
        <dbReference type="ARBA" id="ARBA00022452"/>
    </source>
</evidence>
<dbReference type="Pfam" id="PF00593">
    <property type="entry name" value="TonB_dep_Rec_b-barrel"/>
    <property type="match status" value="1"/>
</dbReference>
<evidence type="ECO:0000256" key="5">
    <source>
        <dbReference type="ARBA" id="ARBA00022729"/>
    </source>
</evidence>
<evidence type="ECO:0000256" key="10">
    <source>
        <dbReference type="PROSITE-ProRule" id="PRU01360"/>
    </source>
</evidence>
<dbReference type="Pfam" id="PF07715">
    <property type="entry name" value="Plug"/>
    <property type="match status" value="1"/>
</dbReference>
<gene>
    <name evidence="15" type="ORF">N47_N26660</name>
</gene>
<proteinExistence type="inferred from homology"/>
<evidence type="ECO:0008006" key="16">
    <source>
        <dbReference type="Google" id="ProtNLM"/>
    </source>
</evidence>
<keyword evidence="5 12" id="KW-0732">Signal</keyword>
<organism evidence="15">
    <name type="scientific">uncultured Desulfobacterium sp</name>
    <dbReference type="NCBI Taxonomy" id="201089"/>
    <lineage>
        <taxon>Bacteria</taxon>
        <taxon>Pseudomonadati</taxon>
        <taxon>Thermodesulfobacteriota</taxon>
        <taxon>Desulfobacteria</taxon>
        <taxon>Desulfobacterales</taxon>
        <taxon>Desulfobacteriaceae</taxon>
        <taxon>Desulfobacterium</taxon>
        <taxon>environmental samples</taxon>
    </lineage>
</organism>
<dbReference type="AlphaFoldDB" id="E1YMP7"/>
<evidence type="ECO:0000256" key="6">
    <source>
        <dbReference type="ARBA" id="ARBA00023077"/>
    </source>
</evidence>
<keyword evidence="6 11" id="KW-0798">TonB box</keyword>
<evidence type="ECO:0000256" key="12">
    <source>
        <dbReference type="SAM" id="SignalP"/>
    </source>
</evidence>
<keyword evidence="8" id="KW-0675">Receptor</keyword>
<sequence length="699" mass="80163">MKKLPVLTIFLVMLTVHTALSEEKTESDKPVVMEEIEVSGTRIELSPLKTEVFMEEYNMAGQATNVLDILKDRAAIDFRGQSDLVPQDDVIQMRGFDTRQFVTAVDGMVIQKTGGFWGDHNVDFGVIPYSIVESIEIISGPHSVLYDGKSIGGVINFKTKSPKYYETPSANGEISGSYRTYNTNNQMVQGEGGIKNLSMGFSYERYHTDGYLRNNAADIDTLVGRLAYKLPSGGYMRLTGTYNDIEREIPSANDPARSDYDRKYPVVKASDAEARWQNPNDHCRRDYGGKTMRFDFAQPSDFGKFSVGAYYTDEEQEYHRNGFDYSGYDTNYVSYGGVLKHEITLSENHRITTGFDTAQLYTKYTEQIVETYAGFVQDQWKIIPRLTLTAGLRYEDIAIWWSNWSSPSAKYPNGAYKDPTHPEKNIKRNYNQLVPKSLLTYQLDDLAQALRDTSVSLGVSKIWTPRSYCEVCSWGSGIEMEPAEGIGYDLILSRRLWNDIFLNIDFSRYDFCDYPIWANAATDYFKKSIWGRRMISLEDVRKDGIDIEINGQLIKNLGFYVSYSFNEWKYRGPHNGGPEEWADDDLSDRAKHRLNAGLRYRALKNTLLLLDYKYQSEQTQQLTEMVNDDPSDLYIKQVSMDKFHVFDFAVEQVLFTDWNKLKKGTLKLYVNNVLDEEYSNSRGYLMTDRTFGAALSFKF</sequence>
<comment type="subcellular location">
    <subcellularLocation>
        <location evidence="1 10">Cell outer membrane</location>
        <topology evidence="1 10">Multi-pass membrane protein</topology>
    </subcellularLocation>
</comment>
<evidence type="ECO:0000256" key="8">
    <source>
        <dbReference type="ARBA" id="ARBA00023170"/>
    </source>
</evidence>
<feature type="chain" id="PRO_5003155403" description="TonB-dependent receptor" evidence="12">
    <location>
        <begin position="22"/>
        <end position="699"/>
    </location>
</feature>
<dbReference type="Gene3D" id="2.40.170.20">
    <property type="entry name" value="TonB-dependent receptor, beta-barrel domain"/>
    <property type="match status" value="1"/>
</dbReference>
<name>E1YMP7_9BACT</name>
<accession>E1YMP7</accession>
<keyword evidence="9 10" id="KW-0998">Cell outer membrane</keyword>
<dbReference type="InterPro" id="IPR000531">
    <property type="entry name" value="Beta-barrel_TonB"/>
</dbReference>